<keyword evidence="1" id="KW-0812">Transmembrane</keyword>
<feature type="transmembrane region" description="Helical" evidence="1">
    <location>
        <begin position="97"/>
        <end position="115"/>
    </location>
</feature>
<gene>
    <name evidence="3" type="ORF">PS691_01433</name>
</gene>
<dbReference type="PANTHER" id="PTHR38034">
    <property type="entry name" value="INNER MEMBRANE PROTEIN YPJD"/>
    <property type="match status" value="1"/>
</dbReference>
<evidence type="ECO:0000259" key="2">
    <source>
        <dbReference type="Pfam" id="PF01578"/>
    </source>
</evidence>
<protein>
    <recommendedName>
        <fullName evidence="2">Cytochrome c assembly protein domain-containing protein</fullName>
    </recommendedName>
</protein>
<dbReference type="InterPro" id="IPR002541">
    <property type="entry name" value="Cyt_c_assembly"/>
</dbReference>
<feature type="transmembrane region" description="Helical" evidence="1">
    <location>
        <begin position="127"/>
        <end position="147"/>
    </location>
</feature>
<dbReference type="Proteomes" id="UP000337909">
    <property type="component" value="Unassembled WGS sequence"/>
</dbReference>
<dbReference type="EMBL" id="CABVHQ010000010">
    <property type="protein sequence ID" value="VVN85507.1"/>
    <property type="molecule type" value="Genomic_DNA"/>
</dbReference>
<dbReference type="GO" id="GO:0017004">
    <property type="term" value="P:cytochrome complex assembly"/>
    <property type="evidence" value="ECO:0007669"/>
    <property type="project" value="InterPro"/>
</dbReference>
<keyword evidence="1" id="KW-0472">Membrane</keyword>
<dbReference type="PANTHER" id="PTHR38034:SF1">
    <property type="entry name" value="INNER MEMBRANE PROTEIN YPJD"/>
    <property type="match status" value="1"/>
</dbReference>
<evidence type="ECO:0000313" key="3">
    <source>
        <dbReference type="EMBL" id="VVN85507.1"/>
    </source>
</evidence>
<proteinExistence type="predicted"/>
<feature type="transmembrane region" description="Helical" evidence="1">
    <location>
        <begin position="154"/>
        <end position="174"/>
    </location>
</feature>
<dbReference type="AlphaFoldDB" id="A0A5E7B8Q6"/>
<keyword evidence="1" id="KW-1133">Transmembrane helix</keyword>
<feature type="domain" description="Cytochrome c assembly protein" evidence="2">
    <location>
        <begin position="101"/>
        <end position="325"/>
    </location>
</feature>
<organism evidence="3 4">
    <name type="scientific">Pseudomonas fluorescens</name>
    <dbReference type="NCBI Taxonomy" id="294"/>
    <lineage>
        <taxon>Bacteria</taxon>
        <taxon>Pseudomonadati</taxon>
        <taxon>Pseudomonadota</taxon>
        <taxon>Gammaproteobacteria</taxon>
        <taxon>Pseudomonadales</taxon>
        <taxon>Pseudomonadaceae</taxon>
        <taxon>Pseudomonas</taxon>
    </lineage>
</organism>
<dbReference type="GO" id="GO:0005886">
    <property type="term" value="C:plasma membrane"/>
    <property type="evidence" value="ECO:0007669"/>
    <property type="project" value="TreeGrafter"/>
</dbReference>
<feature type="transmembrane region" description="Helical" evidence="1">
    <location>
        <begin position="66"/>
        <end position="85"/>
    </location>
</feature>
<evidence type="ECO:0000313" key="4">
    <source>
        <dbReference type="Proteomes" id="UP000337909"/>
    </source>
</evidence>
<evidence type="ECO:0000256" key="1">
    <source>
        <dbReference type="SAM" id="Phobius"/>
    </source>
</evidence>
<dbReference type="GO" id="GO:0020037">
    <property type="term" value="F:heme binding"/>
    <property type="evidence" value="ECO:0007669"/>
    <property type="project" value="InterPro"/>
</dbReference>
<feature type="transmembrane region" description="Helical" evidence="1">
    <location>
        <begin position="301"/>
        <end position="318"/>
    </location>
</feature>
<accession>A0A5E7B8Q6</accession>
<feature type="transmembrane region" description="Helical" evidence="1">
    <location>
        <begin position="186"/>
        <end position="212"/>
    </location>
</feature>
<feature type="transmembrane region" description="Helical" evidence="1">
    <location>
        <begin position="238"/>
        <end position="261"/>
    </location>
</feature>
<sequence length="328" mass="35998">MAAQPVKNMCSASLRRGQVADYSEDWGWRTPRCLVLWSFVSCGFYAKLSAFRACLTGFMLPLSPSLLTTLAAACLYAAATLYQGSRLAMGAKANKRLLVTLGVLAVLAHSASLFTHLMTPIGLGLDFFSAASLIAVAVIALTLVACSRIPVENLLLLLFPLGLATVLLAQFAPSGTVQVIDEAPGILAHILLSILAYGMFTIAMFQALLLLIQDHRLKHKHPSGLIKNFPPLQTMESLLFGFLWAGWTLLSLSLISGWLFVENLFAQHLVHKTLLACLAWIVFSVLLWGRNRLGWRGHKAIRWTLAGFCLLMLAYFGSKLVREYILHV</sequence>
<feature type="transmembrane region" description="Helical" evidence="1">
    <location>
        <begin position="34"/>
        <end position="60"/>
    </location>
</feature>
<reference evidence="3 4" key="1">
    <citation type="submission" date="2019-09" db="EMBL/GenBank/DDBJ databases">
        <authorList>
            <person name="Chandra G."/>
            <person name="Truman W A."/>
        </authorList>
    </citation>
    <scope>NUCLEOTIDE SEQUENCE [LARGE SCALE GENOMIC DNA]</scope>
    <source>
        <strain evidence="3">PS691</strain>
    </source>
</reference>
<dbReference type="InterPro" id="IPR052372">
    <property type="entry name" value="YpjD/HemX"/>
</dbReference>
<name>A0A5E7B8Q6_PSEFL</name>
<feature type="transmembrane region" description="Helical" evidence="1">
    <location>
        <begin position="273"/>
        <end position="289"/>
    </location>
</feature>
<dbReference type="Pfam" id="PF01578">
    <property type="entry name" value="Cytochrom_C_asm"/>
    <property type="match status" value="1"/>
</dbReference>